<accession>A0ABW0HG72</accession>
<proteinExistence type="inferred from homology"/>
<evidence type="ECO:0000256" key="2">
    <source>
        <dbReference type="ARBA" id="ARBA00010742"/>
    </source>
</evidence>
<reference evidence="6" key="1">
    <citation type="journal article" date="2019" name="Int. J. Syst. Evol. Microbiol.">
        <title>The Global Catalogue of Microorganisms (GCM) 10K type strain sequencing project: providing services to taxonomists for standard genome sequencing and annotation.</title>
        <authorList>
            <consortium name="The Broad Institute Genomics Platform"/>
            <consortium name="The Broad Institute Genome Sequencing Center for Infectious Disease"/>
            <person name="Wu L."/>
            <person name="Ma J."/>
        </authorList>
    </citation>
    <scope>NUCLEOTIDE SEQUENCE [LARGE SCALE GENOMIC DNA]</scope>
    <source>
        <strain evidence="6">CGMCC 1.16326</strain>
    </source>
</reference>
<feature type="chain" id="PRO_5046046017" evidence="4">
    <location>
        <begin position="28"/>
        <end position="350"/>
    </location>
</feature>
<comment type="similarity">
    <text evidence="2">Belongs to the bacterial solute-binding protein SsuA/TauA family.</text>
</comment>
<dbReference type="Proteomes" id="UP001596104">
    <property type="component" value="Unassembled WGS sequence"/>
</dbReference>
<dbReference type="RefSeq" id="WP_377011352.1">
    <property type="nucleotide sequence ID" value="NZ_JBHSLV010000047.1"/>
</dbReference>
<keyword evidence="3 4" id="KW-0732">Signal</keyword>
<feature type="signal peptide" evidence="4">
    <location>
        <begin position="1"/>
        <end position="27"/>
    </location>
</feature>
<dbReference type="EMBL" id="JBHSLV010000047">
    <property type="protein sequence ID" value="MFC5395417.1"/>
    <property type="molecule type" value="Genomic_DNA"/>
</dbReference>
<evidence type="ECO:0000313" key="5">
    <source>
        <dbReference type="EMBL" id="MFC5395417.1"/>
    </source>
</evidence>
<comment type="caution">
    <text evidence="5">The sequence shown here is derived from an EMBL/GenBank/DDBJ whole genome shotgun (WGS) entry which is preliminary data.</text>
</comment>
<gene>
    <name evidence="5" type="ORF">ACFPPC_22560</name>
</gene>
<comment type="subcellular location">
    <subcellularLocation>
        <location evidence="1">Periplasm</location>
    </subcellularLocation>
</comment>
<protein>
    <submittedName>
        <fullName evidence="5">ABC transporter substrate-binding protein</fullName>
    </submittedName>
</protein>
<dbReference type="SUPFAM" id="SSF53850">
    <property type="entry name" value="Periplasmic binding protein-like II"/>
    <property type="match status" value="1"/>
</dbReference>
<organism evidence="5 6">
    <name type="scientific">Bosea vestrisii</name>
    <dbReference type="NCBI Taxonomy" id="151416"/>
    <lineage>
        <taxon>Bacteria</taxon>
        <taxon>Pseudomonadati</taxon>
        <taxon>Pseudomonadota</taxon>
        <taxon>Alphaproteobacteria</taxon>
        <taxon>Hyphomicrobiales</taxon>
        <taxon>Boseaceae</taxon>
        <taxon>Bosea</taxon>
    </lineage>
</organism>
<evidence type="ECO:0000256" key="1">
    <source>
        <dbReference type="ARBA" id="ARBA00004418"/>
    </source>
</evidence>
<name>A0ABW0HG72_9HYPH</name>
<evidence type="ECO:0000256" key="4">
    <source>
        <dbReference type="SAM" id="SignalP"/>
    </source>
</evidence>
<dbReference type="PANTHER" id="PTHR30024:SF47">
    <property type="entry name" value="TAURINE-BINDING PERIPLASMIC PROTEIN"/>
    <property type="match status" value="1"/>
</dbReference>
<keyword evidence="6" id="KW-1185">Reference proteome</keyword>
<evidence type="ECO:0000313" key="6">
    <source>
        <dbReference type="Proteomes" id="UP001596104"/>
    </source>
</evidence>
<dbReference type="PANTHER" id="PTHR30024">
    <property type="entry name" value="ALIPHATIC SULFONATES-BINDING PROTEIN-RELATED"/>
    <property type="match status" value="1"/>
</dbReference>
<sequence length="350" mass="36881">MSFGFARWRSACAALFLGLAGVSSALAQAPALKPLDPPQAVRVAYVPITKFATAYVAEARGLFKKYGLDVKLDSVKSGTEAIAFLDKGSVDVGGIAIVASLWSAWNRGLDIRVIAPGALDPMTDGPTKLIVRTDLIESGAVKRVADLKGKRIAAAGGPGSGGEYFVSKALESAKLTLRDAQLLNVGNADMPAAMEGKSVDAVLTSSPYSDQILKAGTGKLLVQDITPGLMTVAFVASGKFLKERPEVAERFVLAMTEAARLMQGADYLSQANMDAYLKFTPSTAEAIKGGGAIVFDPNMAIPTSGLADIERVHRENGRTEYEKPLDMAKVVDERFVSKAIETLGKAAPAK</sequence>
<dbReference type="Gene3D" id="3.40.190.10">
    <property type="entry name" value="Periplasmic binding protein-like II"/>
    <property type="match status" value="2"/>
</dbReference>
<evidence type="ECO:0000256" key="3">
    <source>
        <dbReference type="ARBA" id="ARBA00022729"/>
    </source>
</evidence>
<dbReference type="Pfam" id="PF13379">
    <property type="entry name" value="NMT1_2"/>
    <property type="match status" value="1"/>
</dbReference>